<dbReference type="InterPro" id="IPR027417">
    <property type="entry name" value="P-loop_NTPase"/>
</dbReference>
<feature type="domain" description="RecC C-terminal" evidence="11">
    <location>
        <begin position="936"/>
        <end position="1184"/>
    </location>
</feature>
<dbReference type="GO" id="GO:0009338">
    <property type="term" value="C:exodeoxyribonuclease V complex"/>
    <property type="evidence" value="ECO:0007669"/>
    <property type="project" value="InterPro"/>
</dbReference>
<dbReference type="EC" id="3.1.11.5" evidence="12"/>
<dbReference type="Pfam" id="PF17946">
    <property type="entry name" value="RecC_C"/>
    <property type="match status" value="1"/>
</dbReference>
<evidence type="ECO:0000256" key="4">
    <source>
        <dbReference type="ARBA" id="ARBA00022801"/>
    </source>
</evidence>
<dbReference type="InterPro" id="IPR006697">
    <property type="entry name" value="RecC"/>
</dbReference>
<keyword evidence="9" id="KW-0234">DNA repair</keyword>
<evidence type="ECO:0000256" key="5">
    <source>
        <dbReference type="ARBA" id="ARBA00022806"/>
    </source>
</evidence>
<evidence type="ECO:0000256" key="10">
    <source>
        <dbReference type="SAM" id="MobiDB-lite"/>
    </source>
</evidence>
<evidence type="ECO:0000256" key="8">
    <source>
        <dbReference type="ARBA" id="ARBA00023125"/>
    </source>
</evidence>
<dbReference type="PANTHER" id="PTHR30591">
    <property type="entry name" value="RECBCD ENZYME SUBUNIT RECC"/>
    <property type="match status" value="1"/>
</dbReference>
<dbReference type="Proteomes" id="UP000191931">
    <property type="component" value="Unassembled WGS sequence"/>
</dbReference>
<feature type="compositionally biased region" description="Basic and acidic residues" evidence="10">
    <location>
        <begin position="885"/>
        <end position="903"/>
    </location>
</feature>
<keyword evidence="13" id="KW-1185">Reference proteome</keyword>
<evidence type="ECO:0000256" key="2">
    <source>
        <dbReference type="ARBA" id="ARBA00022741"/>
    </source>
</evidence>
<dbReference type="EMBL" id="FWEV01000155">
    <property type="protein sequence ID" value="SLM30703.1"/>
    <property type="molecule type" value="Genomic_DNA"/>
</dbReference>
<keyword evidence="4 12" id="KW-0378">Hydrolase</keyword>
<dbReference type="GO" id="GO:0006281">
    <property type="term" value="P:DNA repair"/>
    <property type="evidence" value="ECO:0007669"/>
    <property type="project" value="UniProtKB-KW"/>
</dbReference>
<dbReference type="STRING" id="1246637.MTBBW1_2380027"/>
<dbReference type="Gene3D" id="3.40.50.10930">
    <property type="match status" value="1"/>
</dbReference>
<dbReference type="InterPro" id="IPR041500">
    <property type="entry name" value="RecC_C"/>
</dbReference>
<keyword evidence="8" id="KW-0238">DNA-binding</keyword>
<dbReference type="Pfam" id="PF04257">
    <property type="entry name" value="Exonuc_V_gamma"/>
    <property type="match status" value="1"/>
</dbReference>
<protein>
    <submittedName>
        <fullName evidence="12">RecC</fullName>
        <ecNumber evidence="12">3.1.11.5</ecNumber>
    </submittedName>
</protein>
<keyword evidence="5" id="KW-0347">Helicase</keyword>
<dbReference type="InterPro" id="IPR011335">
    <property type="entry name" value="Restrct_endonuc-II-like"/>
</dbReference>
<dbReference type="HAMAP" id="MF_01486">
    <property type="entry name" value="RecC"/>
    <property type="match status" value="1"/>
</dbReference>
<reference evidence="12 13" key="1">
    <citation type="submission" date="2017-03" db="EMBL/GenBank/DDBJ databases">
        <authorList>
            <person name="Afonso C.L."/>
            <person name="Miller P.J."/>
            <person name="Scott M.A."/>
            <person name="Spackman E."/>
            <person name="Goraichik I."/>
            <person name="Dimitrov K.M."/>
            <person name="Suarez D.L."/>
            <person name="Swayne D.E."/>
        </authorList>
    </citation>
    <scope>NUCLEOTIDE SEQUENCE [LARGE SCALE GENOMIC DNA]</scope>
    <source>
        <strain evidence="12">PRJEB14757</strain>
    </source>
</reference>
<evidence type="ECO:0000256" key="7">
    <source>
        <dbReference type="ARBA" id="ARBA00022840"/>
    </source>
</evidence>
<feature type="region of interest" description="Disordered" evidence="10">
    <location>
        <begin position="875"/>
        <end position="910"/>
    </location>
</feature>
<dbReference type="GO" id="GO:0004386">
    <property type="term" value="F:helicase activity"/>
    <property type="evidence" value="ECO:0007669"/>
    <property type="project" value="UniProtKB-KW"/>
</dbReference>
<keyword evidence="7" id="KW-0067">ATP-binding</keyword>
<evidence type="ECO:0000313" key="13">
    <source>
        <dbReference type="Proteomes" id="UP000191931"/>
    </source>
</evidence>
<dbReference type="OrthoDB" id="9762834at2"/>
<dbReference type="AlphaFoldDB" id="A0A1W1HE41"/>
<evidence type="ECO:0000256" key="6">
    <source>
        <dbReference type="ARBA" id="ARBA00022839"/>
    </source>
</evidence>
<dbReference type="InterPro" id="IPR013986">
    <property type="entry name" value="DExx_box_DNA_helicase_dom_sf"/>
</dbReference>
<dbReference type="GO" id="GO:0006310">
    <property type="term" value="P:DNA recombination"/>
    <property type="evidence" value="ECO:0007669"/>
    <property type="project" value="TreeGrafter"/>
</dbReference>
<gene>
    <name evidence="12" type="primary">recC</name>
    <name evidence="12" type="ORF">MTBBW1_2380027</name>
</gene>
<keyword evidence="3" id="KW-0227">DNA damage</keyword>
<keyword evidence="6" id="KW-0269">Exonuclease</keyword>
<dbReference type="SUPFAM" id="SSF52980">
    <property type="entry name" value="Restriction endonuclease-like"/>
    <property type="match status" value="1"/>
</dbReference>
<evidence type="ECO:0000256" key="9">
    <source>
        <dbReference type="ARBA" id="ARBA00023204"/>
    </source>
</evidence>
<dbReference type="PANTHER" id="PTHR30591:SF1">
    <property type="entry name" value="RECBCD ENZYME SUBUNIT RECC"/>
    <property type="match status" value="1"/>
</dbReference>
<dbReference type="Gene3D" id="1.10.10.160">
    <property type="match status" value="1"/>
</dbReference>
<keyword evidence="1" id="KW-0540">Nuclease</keyword>
<evidence type="ECO:0000259" key="11">
    <source>
        <dbReference type="Pfam" id="PF17946"/>
    </source>
</evidence>
<dbReference type="GO" id="GO:0003677">
    <property type="term" value="F:DNA binding"/>
    <property type="evidence" value="ECO:0007669"/>
    <property type="project" value="UniProtKB-KW"/>
</dbReference>
<organism evidence="12 13">
    <name type="scientific">Desulfamplus magnetovallimortis</name>
    <dbReference type="NCBI Taxonomy" id="1246637"/>
    <lineage>
        <taxon>Bacteria</taxon>
        <taxon>Pseudomonadati</taxon>
        <taxon>Thermodesulfobacteriota</taxon>
        <taxon>Desulfobacteria</taxon>
        <taxon>Desulfobacterales</taxon>
        <taxon>Desulfobacteraceae</taxon>
        <taxon>Desulfamplus</taxon>
    </lineage>
</organism>
<accession>A0A1W1HE41</accession>
<proteinExistence type="inferred from homology"/>
<evidence type="ECO:0000256" key="3">
    <source>
        <dbReference type="ARBA" id="ARBA00022763"/>
    </source>
</evidence>
<dbReference type="GO" id="GO:0005524">
    <property type="term" value="F:ATP binding"/>
    <property type="evidence" value="ECO:0007669"/>
    <property type="project" value="UniProtKB-KW"/>
</dbReference>
<evidence type="ECO:0000313" key="12">
    <source>
        <dbReference type="EMBL" id="SLM30703.1"/>
    </source>
</evidence>
<dbReference type="Gene3D" id="3.40.50.300">
    <property type="entry name" value="P-loop containing nucleotide triphosphate hydrolases"/>
    <property type="match status" value="2"/>
</dbReference>
<dbReference type="RefSeq" id="WP_080809112.1">
    <property type="nucleotide sequence ID" value="NZ_LT828564.1"/>
</dbReference>
<sequence length="1262" mass="143445">MTNVGFAEHQNDLPSGFSIIHSNHLETLRDVMVEWIRTHPLTPLENEIFLVQSNGMAQWLKLGFAADAGCGISAALDIQLPGRFMWQAYRAVLGDDEIPLSSAFEKEPLVWRLMRLMPELLSETCFAPLRRFLEFSDIEDEALQSAKDLLNESVIRKRYQLSRKLADLFDQYQVYRSDWLEAWADGDEYLTNSRGERFALPEEQLWQARMWSRIREDMPNHLRHTSRSEVHKKFMNAVKKLSSRPLKLPRRVIVFGISSLPVQVLELLHSLSLHCQVLLFVNNPCRHYWADIIENIDLLKIRRARHRRKEKRPDDLDPDIMHHHVNPLLASWGRQGRDYIGLLYGYDTPEAYQGSFAAIDIFKDVVEHGETPTPLMGAGLSADGGAVIDDKTPTLLQQVQQSVLDLEPLPDKKSKKKISKRDRSVMFQLTHSRQREVEVLQDNLLKMFECNPELTPRDIIVMTPDIDAYAPYISGVFGNILKEDNRYIPFSIADNPESRVVPFLLALERLLGLPDCRMTSGEFMELLEVRAFRQRFSINSGDLPVVQRWLADSGICWGLDSNHRQNFDLPGGLEENTWLFGLRRMLLGYATGAGESWRGIEPYDEIGGLEAALAGHLASVIERLVLLWKELQTPTTPELWALRIRELVKQCFEPSESRDLFVVNQLNDILDRWISSCRDASFQEPLSLSVAREYILGEMTEYSISQRFLAGMVNFCTLMPMRAIPFKVVCLLGMNDGDFPRSHPPLDFDLMAIPGCFRPGDRSRRDDDRYLFLEALLSARETLYISYIGRSIKDNSERMPSVLVGQLRDYLESGWSFGSEAAGDLSDDIKISASVLEHISCQHPLQPFSRAYFNSKKPDSLFTYAREWRDILESDGIGESGSKGETGESGRKGESAETGRGVETEDSGAILNGIEETRRCGMKNRSLPHPQFEGDLQAAGLIRFMKNPVQFFFNQRLKIYFDDVRSSDIENEPFALDNLSPFQLGSILLGQGVEACTPVNPDIKAAQRAILSSAQSLLRTGCLPMKSGGVRALKQLVEPVNVMLENHYRLCINWPQPCDALEVRLPFSFNGCGCDTLEDWLDRLFCKEQKYGRWEFYHGNITDGRGKITRPYSFVGLWVKHLEGAASGLPLKSYLVAHDAVAGFLPVESEMAKKWLLDIIGLWWQGMSLPLPVTARTGMLWQQAFAGGQGDDLDPEKHAKVLKSVRKKYEGDGYASSGELGFSPYLKRVYPDFESLWSAFDNSFDAISEKLYRPLLKNLQLH</sequence>
<name>A0A1W1HE41_9BACT</name>
<dbReference type="GO" id="GO:0008854">
    <property type="term" value="F:exodeoxyribonuclease V activity"/>
    <property type="evidence" value="ECO:0007669"/>
    <property type="project" value="UniProtKB-EC"/>
</dbReference>
<dbReference type="PIRSF" id="PIRSF000980">
    <property type="entry name" value="RecC"/>
    <property type="match status" value="1"/>
</dbReference>
<dbReference type="NCBIfam" id="TIGR01450">
    <property type="entry name" value="recC"/>
    <property type="match status" value="1"/>
</dbReference>
<evidence type="ECO:0000256" key="1">
    <source>
        <dbReference type="ARBA" id="ARBA00022722"/>
    </source>
</evidence>
<dbReference type="SUPFAM" id="SSF52540">
    <property type="entry name" value="P-loop containing nucleoside triphosphate hydrolases"/>
    <property type="match status" value="2"/>
</dbReference>
<keyword evidence="2" id="KW-0547">Nucleotide-binding</keyword>